<keyword evidence="9 12" id="KW-0503">Monooxygenase</keyword>
<evidence type="ECO:0000256" key="2">
    <source>
        <dbReference type="ARBA" id="ARBA00010617"/>
    </source>
</evidence>
<keyword evidence="7" id="KW-0560">Oxidoreductase</keyword>
<evidence type="ECO:0000256" key="9">
    <source>
        <dbReference type="ARBA" id="ARBA00023033"/>
    </source>
</evidence>
<dbReference type="InterPro" id="IPR001128">
    <property type="entry name" value="Cyt_P450"/>
</dbReference>
<dbReference type="AlphaFoldDB" id="A0AAD8M1N4"/>
<dbReference type="GO" id="GO:0020037">
    <property type="term" value="F:heme binding"/>
    <property type="evidence" value="ECO:0007669"/>
    <property type="project" value="InterPro"/>
</dbReference>
<dbReference type="PANTHER" id="PTHR24282:SF28">
    <property type="entry name" value="CYTOCHROME P450"/>
    <property type="match status" value="1"/>
</dbReference>
<name>A0AAD8M1N4_9APIA</name>
<dbReference type="PRINTS" id="PR00385">
    <property type="entry name" value="P450"/>
</dbReference>
<evidence type="ECO:0000256" key="11">
    <source>
        <dbReference type="SAM" id="Phobius"/>
    </source>
</evidence>
<evidence type="ECO:0000256" key="3">
    <source>
        <dbReference type="ARBA" id="ARBA00022617"/>
    </source>
</evidence>
<feature type="transmembrane region" description="Helical" evidence="11">
    <location>
        <begin position="100"/>
        <end position="120"/>
    </location>
</feature>
<keyword evidence="5" id="KW-0479">Metal-binding</keyword>
<reference evidence="12" key="2">
    <citation type="submission" date="2023-05" db="EMBL/GenBank/DDBJ databases">
        <authorList>
            <person name="Schelkunov M.I."/>
        </authorList>
    </citation>
    <scope>NUCLEOTIDE SEQUENCE</scope>
    <source>
        <strain evidence="12">Hsosn_3</strain>
        <tissue evidence="12">Leaf</tissue>
    </source>
</reference>
<evidence type="ECO:0000313" key="13">
    <source>
        <dbReference type="Proteomes" id="UP001237642"/>
    </source>
</evidence>
<keyword evidence="10 11" id="KW-0472">Membrane</keyword>
<protein>
    <submittedName>
        <fullName evidence="12">Unspecific monooxygenase</fullName>
    </submittedName>
</protein>
<proteinExistence type="inferred from homology"/>
<comment type="similarity">
    <text evidence="2">Belongs to the cytochrome P450 family.</text>
</comment>
<dbReference type="GO" id="GO:0016705">
    <property type="term" value="F:oxidoreductase activity, acting on paired donors, with incorporation or reduction of molecular oxygen"/>
    <property type="evidence" value="ECO:0007669"/>
    <property type="project" value="InterPro"/>
</dbReference>
<comment type="subcellular location">
    <subcellularLocation>
        <location evidence="1">Membrane</location>
    </subcellularLocation>
</comment>
<dbReference type="GO" id="GO:0016020">
    <property type="term" value="C:membrane"/>
    <property type="evidence" value="ECO:0007669"/>
    <property type="project" value="UniProtKB-SubCell"/>
</dbReference>
<dbReference type="EMBL" id="JAUIZM010000011">
    <property type="protein sequence ID" value="KAK1357316.1"/>
    <property type="molecule type" value="Genomic_DNA"/>
</dbReference>
<evidence type="ECO:0000256" key="10">
    <source>
        <dbReference type="ARBA" id="ARBA00023136"/>
    </source>
</evidence>
<dbReference type="InterPro" id="IPR050665">
    <property type="entry name" value="Cytochrome_P450_Monooxygen"/>
</dbReference>
<organism evidence="12 13">
    <name type="scientific">Heracleum sosnowskyi</name>
    <dbReference type="NCBI Taxonomy" id="360622"/>
    <lineage>
        <taxon>Eukaryota</taxon>
        <taxon>Viridiplantae</taxon>
        <taxon>Streptophyta</taxon>
        <taxon>Embryophyta</taxon>
        <taxon>Tracheophyta</taxon>
        <taxon>Spermatophyta</taxon>
        <taxon>Magnoliopsida</taxon>
        <taxon>eudicotyledons</taxon>
        <taxon>Gunneridae</taxon>
        <taxon>Pentapetalae</taxon>
        <taxon>asterids</taxon>
        <taxon>campanulids</taxon>
        <taxon>Apiales</taxon>
        <taxon>Apiaceae</taxon>
        <taxon>Apioideae</taxon>
        <taxon>apioid superclade</taxon>
        <taxon>Tordylieae</taxon>
        <taxon>Tordyliinae</taxon>
        <taxon>Heracleum</taxon>
    </lineage>
</organism>
<reference evidence="12" key="1">
    <citation type="submission" date="2023-02" db="EMBL/GenBank/DDBJ databases">
        <title>Genome of toxic invasive species Heracleum sosnowskyi carries increased number of genes despite the absence of recent whole-genome duplications.</title>
        <authorList>
            <person name="Schelkunov M."/>
            <person name="Shtratnikova V."/>
            <person name="Makarenko M."/>
            <person name="Klepikova A."/>
            <person name="Omelchenko D."/>
            <person name="Novikova G."/>
            <person name="Obukhova E."/>
            <person name="Bogdanov V."/>
            <person name="Penin A."/>
            <person name="Logacheva M."/>
        </authorList>
    </citation>
    <scope>NUCLEOTIDE SEQUENCE</scope>
    <source>
        <strain evidence="12">Hsosn_3</strain>
        <tissue evidence="12">Leaf</tissue>
    </source>
</reference>
<dbReference type="Pfam" id="PF00067">
    <property type="entry name" value="p450"/>
    <property type="match status" value="1"/>
</dbReference>
<evidence type="ECO:0000313" key="12">
    <source>
        <dbReference type="EMBL" id="KAK1357316.1"/>
    </source>
</evidence>
<gene>
    <name evidence="12" type="ORF">POM88_050572</name>
</gene>
<keyword evidence="13" id="KW-1185">Reference proteome</keyword>
<evidence type="ECO:0000256" key="5">
    <source>
        <dbReference type="ARBA" id="ARBA00022723"/>
    </source>
</evidence>
<dbReference type="SUPFAM" id="SSF48264">
    <property type="entry name" value="Cytochrome P450"/>
    <property type="match status" value="1"/>
</dbReference>
<evidence type="ECO:0000256" key="1">
    <source>
        <dbReference type="ARBA" id="ARBA00004370"/>
    </source>
</evidence>
<dbReference type="GO" id="GO:0005506">
    <property type="term" value="F:iron ion binding"/>
    <property type="evidence" value="ECO:0007669"/>
    <property type="project" value="InterPro"/>
</dbReference>
<evidence type="ECO:0000256" key="6">
    <source>
        <dbReference type="ARBA" id="ARBA00022989"/>
    </source>
</evidence>
<accession>A0AAD8M1N4</accession>
<keyword evidence="4 11" id="KW-0812">Transmembrane</keyword>
<keyword evidence="6 11" id="KW-1133">Transmembrane helix</keyword>
<keyword evidence="8" id="KW-0408">Iron</keyword>
<evidence type="ECO:0000256" key="7">
    <source>
        <dbReference type="ARBA" id="ARBA00023002"/>
    </source>
</evidence>
<keyword evidence="3" id="KW-0349">Heme</keyword>
<dbReference type="InterPro" id="IPR036396">
    <property type="entry name" value="Cyt_P450_sf"/>
</dbReference>
<evidence type="ECO:0000256" key="4">
    <source>
        <dbReference type="ARBA" id="ARBA00022692"/>
    </source>
</evidence>
<dbReference type="GO" id="GO:0004497">
    <property type="term" value="F:monooxygenase activity"/>
    <property type="evidence" value="ECO:0007669"/>
    <property type="project" value="UniProtKB-KW"/>
</dbReference>
<comment type="caution">
    <text evidence="12">The sequence shown here is derived from an EMBL/GenBank/DDBJ whole genome shotgun (WGS) entry which is preliminary data.</text>
</comment>
<dbReference type="PANTHER" id="PTHR24282">
    <property type="entry name" value="CYTOCHROME P450 FAMILY MEMBER"/>
    <property type="match status" value="1"/>
</dbReference>
<dbReference type="Proteomes" id="UP001237642">
    <property type="component" value="Unassembled WGS sequence"/>
</dbReference>
<sequence>MVIQEILRLYPGVGFTVREALEDVQIRNKVCVPKGVNTWIWPIALHRDPELWGPDAHNFNPERFSNGVPGACRISLAYIPFGLSPRTCPGMNLVMMDLKVMFSLILANFSFPSRLIIIMFPSLMYF</sequence>
<evidence type="ECO:0000256" key="8">
    <source>
        <dbReference type="ARBA" id="ARBA00023004"/>
    </source>
</evidence>
<dbReference type="Gene3D" id="1.10.630.10">
    <property type="entry name" value="Cytochrome P450"/>
    <property type="match status" value="1"/>
</dbReference>